<keyword evidence="3" id="KW-1185">Reference proteome</keyword>
<reference evidence="2" key="1">
    <citation type="submission" date="2020-01" db="EMBL/GenBank/DDBJ databases">
        <title>Identification and distribution of gene clusters putatively required for synthesis of sphingolipid metabolism inhibitors in phylogenetically diverse species of the filamentous fungus Fusarium.</title>
        <authorList>
            <person name="Kim H.-S."/>
            <person name="Busman M."/>
            <person name="Brown D.W."/>
            <person name="Divon H."/>
            <person name="Uhlig S."/>
            <person name="Proctor R.H."/>
        </authorList>
    </citation>
    <scope>NUCLEOTIDE SEQUENCE</scope>
    <source>
        <strain evidence="2">NRRL 53441</strain>
    </source>
</reference>
<sequence length="344" mass="38880">MIATLPYYGIRHPYNPAFYLRPQYFEAISKALESDSNQGLPIVALVGPGGCGKTQVAINYAHLTCSYDVVLWCAAGNRASVSESYFSHARVLGLIGKDEVLPEDHVIRLLRKWLVTCSTSGNLTKWLIIFDDMDQFEDIADYWPTGASGSILITSRNQRFTKVDIELLIPMSGLDSADAQRFLLSSYPRKDKLGIKESRAAALIAEKLGFLPLALDQARRHVFSSHSSYVQFLDEFMHYSDTARQHRGYHSTLSSAFTLAISRISKNALLILHLLSILNPDYIPLTFFGSDESRFQCPQLTTAYRLFNDPNLVDEVPELQDWLENPFQQVDEYCKTLSFKRGVF</sequence>
<dbReference type="GO" id="GO:0043531">
    <property type="term" value="F:ADP binding"/>
    <property type="evidence" value="ECO:0007669"/>
    <property type="project" value="InterPro"/>
</dbReference>
<organism evidence="2 3">
    <name type="scientific">Fusarium austroafricanum</name>
    <dbReference type="NCBI Taxonomy" id="2364996"/>
    <lineage>
        <taxon>Eukaryota</taxon>
        <taxon>Fungi</taxon>
        <taxon>Dikarya</taxon>
        <taxon>Ascomycota</taxon>
        <taxon>Pezizomycotina</taxon>
        <taxon>Sordariomycetes</taxon>
        <taxon>Hypocreomycetidae</taxon>
        <taxon>Hypocreales</taxon>
        <taxon>Nectriaceae</taxon>
        <taxon>Fusarium</taxon>
        <taxon>Fusarium concolor species complex</taxon>
    </lineage>
</organism>
<dbReference type="OrthoDB" id="5074150at2759"/>
<dbReference type="PANTHER" id="PTHR35205:SF1">
    <property type="entry name" value="ZU5 DOMAIN-CONTAINING PROTEIN"/>
    <property type="match status" value="1"/>
</dbReference>
<evidence type="ECO:0000313" key="3">
    <source>
        <dbReference type="Proteomes" id="UP000605986"/>
    </source>
</evidence>
<evidence type="ECO:0000313" key="2">
    <source>
        <dbReference type="EMBL" id="KAF4457669.1"/>
    </source>
</evidence>
<evidence type="ECO:0000259" key="1">
    <source>
        <dbReference type="Pfam" id="PF00931"/>
    </source>
</evidence>
<dbReference type="Proteomes" id="UP000605986">
    <property type="component" value="Unassembled WGS sequence"/>
</dbReference>
<dbReference type="PANTHER" id="PTHR35205">
    <property type="entry name" value="NB-ARC AND TPR DOMAIN PROTEIN"/>
    <property type="match status" value="1"/>
</dbReference>
<dbReference type="EMBL" id="JAADJG010000019">
    <property type="protein sequence ID" value="KAF4457669.1"/>
    <property type="molecule type" value="Genomic_DNA"/>
</dbReference>
<protein>
    <submittedName>
        <fullName evidence="2">NB-ARC and TPR domain protein</fullName>
    </submittedName>
</protein>
<comment type="caution">
    <text evidence="2">The sequence shown here is derived from an EMBL/GenBank/DDBJ whole genome shotgun (WGS) entry which is preliminary data.</text>
</comment>
<dbReference type="InterPro" id="IPR027417">
    <property type="entry name" value="P-loop_NTPase"/>
</dbReference>
<proteinExistence type="predicted"/>
<dbReference type="SUPFAM" id="SSF52540">
    <property type="entry name" value="P-loop containing nucleoside triphosphate hydrolases"/>
    <property type="match status" value="1"/>
</dbReference>
<feature type="domain" description="NB-ARC" evidence="1">
    <location>
        <begin position="25"/>
        <end position="161"/>
    </location>
</feature>
<dbReference type="Pfam" id="PF00931">
    <property type="entry name" value="NB-ARC"/>
    <property type="match status" value="1"/>
</dbReference>
<name>A0A8H4KXX4_9HYPO</name>
<dbReference type="InterPro" id="IPR002182">
    <property type="entry name" value="NB-ARC"/>
</dbReference>
<dbReference type="AlphaFoldDB" id="A0A8H4KXX4"/>
<gene>
    <name evidence="2" type="ORF">F53441_429</name>
</gene>
<accession>A0A8H4KXX4</accession>
<dbReference type="Gene3D" id="3.40.50.300">
    <property type="entry name" value="P-loop containing nucleotide triphosphate hydrolases"/>
    <property type="match status" value="1"/>
</dbReference>